<dbReference type="EMBL" id="CAJVAX010000012">
    <property type="protein sequence ID" value="CAG7631745.1"/>
    <property type="molecule type" value="Genomic_DNA"/>
</dbReference>
<sequence>MEQLIGDCRQMAAHWHMPSGERTSAAPAGLHGITVPPASAHVVAGMVEFGD</sequence>
<keyword evidence="2" id="KW-1185">Reference proteome</keyword>
<evidence type="ECO:0000313" key="1">
    <source>
        <dbReference type="EMBL" id="CAG7631745.1"/>
    </source>
</evidence>
<accession>A0A9W4H046</accession>
<comment type="caution">
    <text evidence="1">The sequence shown here is derived from an EMBL/GenBank/DDBJ whole genome shotgun (WGS) entry which is preliminary data.</text>
</comment>
<evidence type="ECO:0000313" key="2">
    <source>
        <dbReference type="Proteomes" id="UP001153328"/>
    </source>
</evidence>
<dbReference type="AlphaFoldDB" id="A0A9W4H046"/>
<name>A0A9W4H046_9ACTN</name>
<dbReference type="Proteomes" id="UP001153328">
    <property type="component" value="Unassembled WGS sequence"/>
</dbReference>
<proteinExistence type="predicted"/>
<gene>
    <name evidence="1" type="ORF">SBRY_20804</name>
</gene>
<protein>
    <submittedName>
        <fullName evidence="1">Uncharacterized protein</fullName>
    </submittedName>
</protein>
<reference evidence="1" key="1">
    <citation type="submission" date="2021-06" db="EMBL/GenBank/DDBJ databases">
        <authorList>
            <person name="Arsene-Ploetze F."/>
        </authorList>
    </citation>
    <scope>NUCLEOTIDE SEQUENCE</scope>
    <source>
        <strain evidence="1">SBRY1</strain>
    </source>
</reference>
<organism evidence="1 2">
    <name type="scientific">Actinacidiphila bryophytorum</name>
    <dbReference type="NCBI Taxonomy" id="1436133"/>
    <lineage>
        <taxon>Bacteria</taxon>
        <taxon>Bacillati</taxon>
        <taxon>Actinomycetota</taxon>
        <taxon>Actinomycetes</taxon>
        <taxon>Kitasatosporales</taxon>
        <taxon>Streptomycetaceae</taxon>
        <taxon>Actinacidiphila</taxon>
    </lineage>
</organism>